<protein>
    <submittedName>
        <fullName evidence="1">Uncharacterized protein</fullName>
    </submittedName>
</protein>
<sequence>MKTQTYNPGLHDVEIKVRLTEEDAAMIKAIAEREGLKTAAFARLLLKKQIHTITRAYQPPHLSEGPIHGMEKRKIVAVEGPPVPVQQPQAGGTEG</sequence>
<accession>A0A7T4WC56</accession>
<name>A0A7T4WC56_9PROT</name>
<dbReference type="RefSeq" id="WP_198660098.1">
    <property type="nucleotide sequence ID" value="NZ_CP059488.1"/>
</dbReference>
<dbReference type="EMBL" id="CP059488">
    <property type="protein sequence ID" value="QQD71916.1"/>
    <property type="molecule type" value="Genomic_DNA"/>
</dbReference>
<organism evidence="1 2">
    <name type="scientific">Acidithiobacillus ferrivorans</name>
    <dbReference type="NCBI Taxonomy" id="160808"/>
    <lineage>
        <taxon>Bacteria</taxon>
        <taxon>Pseudomonadati</taxon>
        <taxon>Pseudomonadota</taxon>
        <taxon>Acidithiobacillia</taxon>
        <taxon>Acidithiobacillales</taxon>
        <taxon>Acidithiobacillaceae</taxon>
        <taxon>Acidithiobacillus</taxon>
    </lineage>
</organism>
<reference evidence="1 2" key="1">
    <citation type="submission" date="2020-07" db="EMBL/GenBank/DDBJ databases">
        <title>Complete genome sequence analysis of Acidithiobacillus ferrivorans XJFY6S-08 reveals extreme environmental adaptation to alpine acid mine drainage.</title>
        <authorList>
            <person name="Yan L."/>
            <person name="Ni Y."/>
        </authorList>
    </citation>
    <scope>NUCLEOTIDE SEQUENCE [LARGE SCALE GENOMIC DNA]</scope>
    <source>
        <strain evidence="1 2">XJFY6S-08</strain>
    </source>
</reference>
<gene>
    <name evidence="1" type="ORF">H2515_10815</name>
</gene>
<proteinExistence type="predicted"/>
<evidence type="ECO:0000313" key="2">
    <source>
        <dbReference type="Proteomes" id="UP000595420"/>
    </source>
</evidence>
<dbReference type="AlphaFoldDB" id="A0A7T4WC56"/>
<dbReference type="Proteomes" id="UP000595420">
    <property type="component" value="Chromosome"/>
</dbReference>
<evidence type="ECO:0000313" key="1">
    <source>
        <dbReference type="EMBL" id="QQD71916.1"/>
    </source>
</evidence>